<dbReference type="EC" id="3.1.21.3" evidence="3"/>
<proteinExistence type="predicted"/>
<dbReference type="AlphaFoldDB" id="A0A445MRB7"/>
<name>A0A445MRB7_9BACT</name>
<dbReference type="InterPro" id="IPR027417">
    <property type="entry name" value="P-loop_NTPase"/>
</dbReference>
<dbReference type="InterPro" id="IPR013670">
    <property type="entry name" value="EcoEI_R_C_dom"/>
</dbReference>
<evidence type="ECO:0000313" key="3">
    <source>
        <dbReference type="EMBL" id="SPD71998.1"/>
    </source>
</evidence>
<dbReference type="PANTHER" id="PTHR47396">
    <property type="entry name" value="TYPE I RESTRICTION ENZYME ECOKI R PROTEIN"/>
    <property type="match status" value="1"/>
</dbReference>
<dbReference type="GO" id="GO:0006304">
    <property type="term" value="P:DNA modification"/>
    <property type="evidence" value="ECO:0007669"/>
    <property type="project" value="InterPro"/>
</dbReference>
<keyword evidence="3" id="KW-0378">Hydrolase</keyword>
<dbReference type="Pfam" id="PF08463">
    <property type="entry name" value="EcoEI_R_C"/>
    <property type="match status" value="1"/>
</dbReference>
<gene>
    <name evidence="3" type="ORF">PITCH_A1150033</name>
</gene>
<feature type="domain" description="EcoEI R protein C-terminal" evidence="2">
    <location>
        <begin position="367"/>
        <end position="514"/>
    </location>
</feature>
<dbReference type="CDD" id="cd18799">
    <property type="entry name" value="SF2_C_EcoAI-like"/>
    <property type="match status" value="1"/>
</dbReference>
<protein>
    <submittedName>
        <fullName evidence="3">HsdR1</fullName>
        <ecNumber evidence="3">3.1.21.3</ecNumber>
    </submittedName>
</protein>
<dbReference type="EMBL" id="OJIN01000019">
    <property type="protein sequence ID" value="SPD71998.1"/>
    <property type="molecule type" value="Genomic_DNA"/>
</dbReference>
<dbReference type="InterPro" id="IPR050742">
    <property type="entry name" value="Helicase_Restrict-Modif_Enz"/>
</dbReference>
<dbReference type="Gene3D" id="3.40.50.300">
    <property type="entry name" value="P-loop containing nucleotide triphosphate hydrolases"/>
    <property type="match status" value="1"/>
</dbReference>
<reference evidence="3" key="1">
    <citation type="submission" date="2018-01" db="EMBL/GenBank/DDBJ databases">
        <authorList>
            <person name="Regsiter A."/>
            <person name="William W."/>
        </authorList>
    </citation>
    <scope>NUCLEOTIDE SEQUENCE</scope>
    <source>
        <strain evidence="3">TRIP AH-1</strain>
    </source>
</reference>
<evidence type="ECO:0000259" key="1">
    <source>
        <dbReference type="Pfam" id="PF00271"/>
    </source>
</evidence>
<sequence>MLRNLMENGLADETGQAPGKSIIFARNHNHAVLLAEIFNELYPQYGGKFCRVIDNYDPRAEQLIDDFKSDKNSNPRIAISVDMMDTGIDVPEIVNLVFAKPIRSLVKFEQMIGRGTRLCRNLFGSNKNKTQFRIFDHWGNFDFFEKQYKKTEPSVSKSLMQQLFEARLDLARLCLDKGEPGMFNTAVDLIQMSLEGLSEDTISVREKWREKRTLSKPEILHQFSPATEQALRAQMAPLMKWLDIRGVTEAYLFDLLIVNLQTELLKKSAHFSDLKDQMLNQISRLQMHLNPVREKAELINRVKSVAFWKTVTGDSLEEVRKELRGIMKYTEKLTYEPEPPRHIDVSDGGVEFALRPTNLKFSDMPGFRKKVQEVLIKLFDESPVLQKIKAGGKVSKKELDSLTSLILTKNPNVDQEVLKEFFETADPLDHAIRSIIGMDAGVVEKRFAEFSVRYPKLTSDQLNFLNLLKNHISRYGSIEIEDLYEPPFTTLHSEGLDGIFIDEKMVEALLTVIESFKPQEHATKVHRYDFQDS</sequence>
<evidence type="ECO:0000259" key="2">
    <source>
        <dbReference type="Pfam" id="PF08463"/>
    </source>
</evidence>
<organism evidence="3">
    <name type="scientific">uncultured Desulfobacterium sp</name>
    <dbReference type="NCBI Taxonomy" id="201089"/>
    <lineage>
        <taxon>Bacteria</taxon>
        <taxon>Pseudomonadati</taxon>
        <taxon>Thermodesulfobacteriota</taxon>
        <taxon>Desulfobacteria</taxon>
        <taxon>Desulfobacterales</taxon>
        <taxon>Desulfobacteriaceae</taxon>
        <taxon>Desulfobacterium</taxon>
        <taxon>environmental samples</taxon>
    </lineage>
</organism>
<accession>A0A445MRB7</accession>
<dbReference type="PANTHER" id="PTHR47396:SF1">
    <property type="entry name" value="ATP-DEPENDENT HELICASE IRC3-RELATED"/>
    <property type="match status" value="1"/>
</dbReference>
<dbReference type="SUPFAM" id="SSF52540">
    <property type="entry name" value="P-loop containing nucleoside triphosphate hydrolases"/>
    <property type="match status" value="1"/>
</dbReference>
<dbReference type="GO" id="GO:0009035">
    <property type="term" value="F:type I site-specific deoxyribonuclease activity"/>
    <property type="evidence" value="ECO:0007669"/>
    <property type="project" value="UniProtKB-EC"/>
</dbReference>
<feature type="domain" description="Helicase C-terminal" evidence="1">
    <location>
        <begin position="15"/>
        <end position="117"/>
    </location>
</feature>
<dbReference type="GO" id="GO:0003677">
    <property type="term" value="F:DNA binding"/>
    <property type="evidence" value="ECO:0007669"/>
    <property type="project" value="InterPro"/>
</dbReference>
<dbReference type="GO" id="GO:0005829">
    <property type="term" value="C:cytosol"/>
    <property type="evidence" value="ECO:0007669"/>
    <property type="project" value="TreeGrafter"/>
</dbReference>
<dbReference type="Pfam" id="PF00271">
    <property type="entry name" value="Helicase_C"/>
    <property type="match status" value="1"/>
</dbReference>
<dbReference type="InterPro" id="IPR001650">
    <property type="entry name" value="Helicase_C-like"/>
</dbReference>